<sequence>MNLELLKRAEDWQVRAILIALCDDGDVRRKALDYCEQLTRSLGSSAAPKRKHTPSHEPEPDIAICVQCEYAFTKSDNTRKECQYHNGSLEPDYDSEFWADHDENCHGVIDSDFCREEYPEGFIWSCCDKIGTEPGCRFSRHQCSHPPEDEDDEESEEDDGSEQEGRAKKRKTM</sequence>
<dbReference type="STRING" id="100816.A0A175W100"/>
<evidence type="ECO:0000256" key="1">
    <source>
        <dbReference type="SAM" id="MobiDB-lite"/>
    </source>
</evidence>
<evidence type="ECO:0000313" key="3">
    <source>
        <dbReference type="Proteomes" id="UP000078237"/>
    </source>
</evidence>
<protein>
    <recommendedName>
        <fullName evidence="4">C2H2-type domain-containing protein</fullName>
    </recommendedName>
</protein>
<gene>
    <name evidence="2" type="ORF">MMYC01_206057</name>
</gene>
<reference evidence="2 3" key="1">
    <citation type="journal article" date="2016" name="Genome Announc.">
        <title>Genome Sequence of Madurella mycetomatis mm55, Isolated from a Human Mycetoma Case in Sudan.</title>
        <authorList>
            <person name="Smit S."/>
            <person name="Derks M.F."/>
            <person name="Bervoets S."/>
            <person name="Fahal A."/>
            <person name="van Leeuwen W."/>
            <person name="van Belkum A."/>
            <person name="van de Sande W.W."/>
        </authorList>
    </citation>
    <scope>NUCLEOTIDE SEQUENCE [LARGE SCALE GENOMIC DNA]</scope>
    <source>
        <strain evidence="3">mm55</strain>
    </source>
</reference>
<comment type="caution">
    <text evidence="2">The sequence shown here is derived from an EMBL/GenBank/DDBJ whole genome shotgun (WGS) entry which is preliminary data.</text>
</comment>
<dbReference type="PANTHER" id="PTHR38167">
    <property type="entry name" value="C2H2-TYPE DOMAIN-CONTAINING PROTEIN"/>
    <property type="match status" value="1"/>
</dbReference>
<dbReference type="PANTHER" id="PTHR38167:SF1">
    <property type="entry name" value="C2H2-TYPE DOMAIN-CONTAINING PROTEIN"/>
    <property type="match status" value="1"/>
</dbReference>
<name>A0A175W100_9PEZI</name>
<dbReference type="AlphaFoldDB" id="A0A175W100"/>
<organism evidence="2 3">
    <name type="scientific">Madurella mycetomatis</name>
    <dbReference type="NCBI Taxonomy" id="100816"/>
    <lineage>
        <taxon>Eukaryota</taxon>
        <taxon>Fungi</taxon>
        <taxon>Dikarya</taxon>
        <taxon>Ascomycota</taxon>
        <taxon>Pezizomycotina</taxon>
        <taxon>Sordariomycetes</taxon>
        <taxon>Sordariomycetidae</taxon>
        <taxon>Sordariales</taxon>
        <taxon>Sordariales incertae sedis</taxon>
        <taxon>Madurella</taxon>
    </lineage>
</organism>
<dbReference type="Proteomes" id="UP000078237">
    <property type="component" value="Unassembled WGS sequence"/>
</dbReference>
<dbReference type="VEuPathDB" id="FungiDB:MMYC01_206057"/>
<evidence type="ECO:0008006" key="4">
    <source>
        <dbReference type="Google" id="ProtNLM"/>
    </source>
</evidence>
<keyword evidence="3" id="KW-1185">Reference proteome</keyword>
<dbReference type="EMBL" id="LCTW02000162">
    <property type="protein sequence ID" value="KXX77416.1"/>
    <property type="molecule type" value="Genomic_DNA"/>
</dbReference>
<feature type="region of interest" description="Disordered" evidence="1">
    <location>
        <begin position="140"/>
        <end position="173"/>
    </location>
</feature>
<accession>A0A175W100</accession>
<dbReference type="OrthoDB" id="5422613at2759"/>
<evidence type="ECO:0000313" key="2">
    <source>
        <dbReference type="EMBL" id="KXX77416.1"/>
    </source>
</evidence>
<feature type="compositionally biased region" description="Acidic residues" evidence="1">
    <location>
        <begin position="148"/>
        <end position="162"/>
    </location>
</feature>
<proteinExistence type="predicted"/>